<dbReference type="Pfam" id="PF04203">
    <property type="entry name" value="Sortase"/>
    <property type="match status" value="1"/>
</dbReference>
<evidence type="ECO:0000256" key="1">
    <source>
        <dbReference type="ARBA" id="ARBA00022801"/>
    </source>
</evidence>
<evidence type="ECO:0000256" key="3">
    <source>
        <dbReference type="SAM" id="MobiDB-lite"/>
    </source>
</evidence>
<dbReference type="EMBL" id="VSZQ01000024">
    <property type="protein sequence ID" value="TYR65353.1"/>
    <property type="molecule type" value="Genomic_DNA"/>
</dbReference>
<gene>
    <name evidence="5" type="ORF">FY004_06465</name>
</gene>
<feature type="chain" id="PRO_5022731315" evidence="4">
    <location>
        <begin position="22"/>
        <end position="227"/>
    </location>
</feature>
<evidence type="ECO:0000313" key="6">
    <source>
        <dbReference type="Proteomes" id="UP000323242"/>
    </source>
</evidence>
<sequence>MASRRLGGRRGLFTAAATACAAAGIALLTVAAFTHPPQLRQPPPEPPAAARTHSAPAQPDADQDLPVLGPSPPVRITAQAVGLDAAVDMVGTAEDGTVALPDEGDHAGWYSASVTPGQRGNALLVGHVDTTRGPAAFYTLGALRKGDRITVHRRDESVARFTVTALTVYDRDNFPSASVYAPTTHPLLTLITCADWDPGNRTYTANLVVTAQPEPQRVSSSALDRST</sequence>
<feature type="region of interest" description="Disordered" evidence="3">
    <location>
        <begin position="36"/>
        <end position="73"/>
    </location>
</feature>
<dbReference type="CDD" id="cd05829">
    <property type="entry name" value="Sortase_F"/>
    <property type="match status" value="1"/>
</dbReference>
<protein>
    <submittedName>
        <fullName evidence="5">Class F sortase</fullName>
    </submittedName>
</protein>
<feature type="active site" description="Acyl-thioester intermediate" evidence="2">
    <location>
        <position position="193"/>
    </location>
</feature>
<evidence type="ECO:0000256" key="4">
    <source>
        <dbReference type="SAM" id="SignalP"/>
    </source>
</evidence>
<organism evidence="5 6">
    <name type="scientific">Streptomyces parvus</name>
    <dbReference type="NCBI Taxonomy" id="66428"/>
    <lineage>
        <taxon>Bacteria</taxon>
        <taxon>Bacillati</taxon>
        <taxon>Actinomycetota</taxon>
        <taxon>Actinomycetes</taxon>
        <taxon>Kitasatosporales</taxon>
        <taxon>Streptomycetaceae</taxon>
        <taxon>Streptomyces</taxon>
    </lineage>
</organism>
<dbReference type="GO" id="GO:0016787">
    <property type="term" value="F:hydrolase activity"/>
    <property type="evidence" value="ECO:0007669"/>
    <property type="project" value="UniProtKB-KW"/>
</dbReference>
<proteinExistence type="predicted"/>
<evidence type="ECO:0000256" key="2">
    <source>
        <dbReference type="PIRSR" id="PIRSR605754-1"/>
    </source>
</evidence>
<keyword evidence="1" id="KW-0378">Hydrolase</keyword>
<name>A0A5D4JNY2_9ACTN</name>
<comment type="caution">
    <text evidence="5">The sequence shown here is derived from an EMBL/GenBank/DDBJ whole genome shotgun (WGS) entry which is preliminary data.</text>
</comment>
<dbReference type="Proteomes" id="UP000323242">
    <property type="component" value="Unassembled WGS sequence"/>
</dbReference>
<reference evidence="5 6" key="1">
    <citation type="submission" date="2019-08" db="EMBL/GenBank/DDBJ databases">
        <title>Draft genome for granaticin producer strain Streptomyces parvus C05.</title>
        <authorList>
            <person name="Gonzalez-Pimentel J.L."/>
        </authorList>
    </citation>
    <scope>NUCLEOTIDE SEQUENCE [LARGE SCALE GENOMIC DNA]</scope>
    <source>
        <strain evidence="5 6">C05</strain>
    </source>
</reference>
<accession>A0A5D4JNY2</accession>
<keyword evidence="4" id="KW-0732">Signal</keyword>
<evidence type="ECO:0000313" key="5">
    <source>
        <dbReference type="EMBL" id="TYR65353.1"/>
    </source>
</evidence>
<feature type="active site" description="Proton donor/acceptor" evidence="2">
    <location>
        <position position="127"/>
    </location>
</feature>
<dbReference type="InterPro" id="IPR023365">
    <property type="entry name" value="Sortase_dom-sf"/>
</dbReference>
<dbReference type="Gene3D" id="2.40.260.10">
    <property type="entry name" value="Sortase"/>
    <property type="match status" value="1"/>
</dbReference>
<dbReference type="InterPro" id="IPR042001">
    <property type="entry name" value="Sortase_F"/>
</dbReference>
<dbReference type="AlphaFoldDB" id="A0A5D4JNY2"/>
<feature type="signal peptide" evidence="4">
    <location>
        <begin position="1"/>
        <end position="21"/>
    </location>
</feature>
<dbReference type="InterPro" id="IPR005754">
    <property type="entry name" value="Sortase"/>
</dbReference>
<keyword evidence="6" id="KW-1185">Reference proteome</keyword>
<dbReference type="SUPFAM" id="SSF63817">
    <property type="entry name" value="Sortase"/>
    <property type="match status" value="1"/>
</dbReference>